<sequence>MSENLIFIEKSIVREQLQNIYNRFTVACGKINQESILKEEYEYARGVIGELYSQIIFIESHFFKDEPGIHEIFTDEELEYFTKMPFTEKYRLTLIDCTKGGKIK</sequence>
<comment type="caution">
    <text evidence="1">The sequence shown here is derived from an EMBL/GenBank/DDBJ whole genome shotgun (WGS) entry which is preliminary data.</text>
</comment>
<gene>
    <name evidence="1" type="ORF">BHX94_01600</name>
</gene>
<dbReference type="RefSeq" id="WP_111744731.1">
    <property type="nucleotide sequence ID" value="NZ_JBHSQY010000001.1"/>
</dbReference>
<proteinExistence type="predicted"/>
<name>A0A328A901_9STAP</name>
<dbReference type="AlphaFoldDB" id="A0A328A901"/>
<evidence type="ECO:0000313" key="2">
    <source>
        <dbReference type="Proteomes" id="UP000249579"/>
    </source>
</evidence>
<protein>
    <submittedName>
        <fullName evidence="1">Uncharacterized protein</fullName>
    </submittedName>
</protein>
<dbReference type="EMBL" id="PZJG01000001">
    <property type="protein sequence ID" value="RAK50184.1"/>
    <property type="molecule type" value="Genomic_DNA"/>
</dbReference>
<organism evidence="1 2">
    <name type="scientific">Macrococcoides bohemicum</name>
    <dbReference type="NCBI Taxonomy" id="1903056"/>
    <lineage>
        <taxon>Bacteria</taxon>
        <taxon>Bacillati</taxon>
        <taxon>Bacillota</taxon>
        <taxon>Bacilli</taxon>
        <taxon>Bacillales</taxon>
        <taxon>Staphylococcaceae</taxon>
        <taxon>Macrococcoides</taxon>
    </lineage>
</organism>
<evidence type="ECO:0000313" key="1">
    <source>
        <dbReference type="EMBL" id="RAK50184.1"/>
    </source>
</evidence>
<reference evidence="1 2" key="1">
    <citation type="journal article" date="2018" name="Front. Microbiol.">
        <title>Description and Comparative Genomics of Macrococcus caseolyticus subsp. hominis subsp. nov., Macrococcus goetzii sp. nov., Macrococcus epidermidis sp. nov., and Macrococcus bohemicus sp. nov., Novel Macrococci From Human Clinical Material With Virulence Potential and Suspected Uptake of Foreign DNA by Natural Transformation.</title>
        <authorList>
            <person name="Maslanova I."/>
            <person name="Wertheimer Z."/>
            <person name="Sedlacek I."/>
            <person name="Svec P."/>
            <person name="Indrakova A."/>
            <person name="Kovarovic V."/>
            <person name="Schumann P."/>
            <person name="Sproer C."/>
            <person name="Kralova S."/>
            <person name="Sedo O."/>
            <person name="Kristofova L."/>
            <person name="Vrbovska V."/>
            <person name="Fuzik T."/>
            <person name="Petras P."/>
            <person name="Zdrahal Z."/>
            <person name="Ruzickova V."/>
            <person name="Doskar J."/>
            <person name="Pantucek R."/>
        </authorList>
    </citation>
    <scope>NUCLEOTIDE SEQUENCE [LARGE SCALE GENOMIC DNA]</scope>
    <source>
        <strain evidence="1 2">03/115</strain>
    </source>
</reference>
<dbReference type="Proteomes" id="UP000249579">
    <property type="component" value="Unassembled WGS sequence"/>
</dbReference>
<accession>A0A328A901</accession>